<dbReference type="InterPro" id="IPR054722">
    <property type="entry name" value="PolX-like_BBD"/>
</dbReference>
<proteinExistence type="predicted"/>
<dbReference type="EMBL" id="LGRN01000678">
    <property type="protein sequence ID" value="OJD10841.1"/>
    <property type="molecule type" value="Genomic_DNA"/>
</dbReference>
<sequence length="237" mass="27123">MEAGIHGAFDLKIDFLNANLTIDAGYAQAWVKDVHWNENVIDLTSLINDFRERYKEMGILKTHLNATFATLNRRSTDRSTSRGRIQKIDEAFKDKNLKQKIDAALTKAASENTQLIQERPLGGMLLKSQENVRETEPDLRAIQSAVQQITMSVANQREYLRDSWIYDTDAEQHVCNNRSRFLTFTPAYAEVYTGDSFTRVEGYESVLTYMINEAGKEFRVTLLNAAYIPNCHINLMT</sequence>
<evidence type="ECO:0000313" key="2">
    <source>
        <dbReference type="EMBL" id="OJD10841.1"/>
    </source>
</evidence>
<evidence type="ECO:0000313" key="3">
    <source>
        <dbReference type="Proteomes" id="UP000182235"/>
    </source>
</evidence>
<dbReference type="OrthoDB" id="2663223at2759"/>
<name>A0A1J9P253_9EURO</name>
<accession>A0A1J9P253</accession>
<comment type="caution">
    <text evidence="2">The sequence shown here is derived from an EMBL/GenBank/DDBJ whole genome shotgun (WGS) entry which is preliminary data.</text>
</comment>
<dbReference type="AlphaFoldDB" id="A0A1J9P253"/>
<feature type="domain" description="Retrovirus-related Pol polyprotein from transposon TNT 1-94-like beta-barrel" evidence="1">
    <location>
        <begin position="164"/>
        <end position="236"/>
    </location>
</feature>
<dbReference type="Proteomes" id="UP000182235">
    <property type="component" value="Unassembled WGS sequence"/>
</dbReference>
<gene>
    <name evidence="2" type="ORF">AJ78_08253</name>
</gene>
<keyword evidence="3" id="KW-1185">Reference proteome</keyword>
<dbReference type="VEuPathDB" id="FungiDB:AJ78_08253"/>
<protein>
    <recommendedName>
        <fullName evidence="1">Retrovirus-related Pol polyprotein from transposon TNT 1-94-like beta-barrel domain-containing protein</fullName>
    </recommendedName>
</protein>
<evidence type="ECO:0000259" key="1">
    <source>
        <dbReference type="Pfam" id="PF22936"/>
    </source>
</evidence>
<dbReference type="Pfam" id="PF22936">
    <property type="entry name" value="Pol_BBD"/>
    <property type="match status" value="1"/>
</dbReference>
<organism evidence="2 3">
    <name type="scientific">Emergomyces pasteurianus Ep9510</name>
    <dbReference type="NCBI Taxonomy" id="1447872"/>
    <lineage>
        <taxon>Eukaryota</taxon>
        <taxon>Fungi</taxon>
        <taxon>Dikarya</taxon>
        <taxon>Ascomycota</taxon>
        <taxon>Pezizomycotina</taxon>
        <taxon>Eurotiomycetes</taxon>
        <taxon>Eurotiomycetidae</taxon>
        <taxon>Onygenales</taxon>
        <taxon>Ajellomycetaceae</taxon>
        <taxon>Emergomyces</taxon>
    </lineage>
</organism>
<reference evidence="2 3" key="1">
    <citation type="submission" date="2015-07" db="EMBL/GenBank/DDBJ databases">
        <title>Emmonsia species relationships and genome sequence.</title>
        <authorList>
            <consortium name="The Broad Institute Genomics Platform"/>
            <person name="Cuomo C.A."/>
            <person name="Munoz J.F."/>
            <person name="Imamovic A."/>
            <person name="Priest M.E."/>
            <person name="Young S."/>
            <person name="Clay O.K."/>
            <person name="McEwen J.G."/>
        </authorList>
    </citation>
    <scope>NUCLEOTIDE SEQUENCE [LARGE SCALE GENOMIC DNA]</scope>
    <source>
        <strain evidence="2 3">UAMH 9510</strain>
    </source>
</reference>